<protein>
    <submittedName>
        <fullName evidence="1">Uncharacterized protein</fullName>
    </submittedName>
</protein>
<name>A0A9D4S5Y8_DREPO</name>
<comment type="caution">
    <text evidence="1">The sequence shown here is derived from an EMBL/GenBank/DDBJ whole genome shotgun (WGS) entry which is preliminary data.</text>
</comment>
<gene>
    <name evidence="1" type="ORF">DPMN_016963</name>
</gene>
<dbReference type="Proteomes" id="UP000828390">
    <property type="component" value="Unassembled WGS sequence"/>
</dbReference>
<reference evidence="1" key="2">
    <citation type="submission" date="2020-11" db="EMBL/GenBank/DDBJ databases">
        <authorList>
            <person name="McCartney M.A."/>
            <person name="Auch B."/>
            <person name="Kono T."/>
            <person name="Mallez S."/>
            <person name="Becker A."/>
            <person name="Gohl D.M."/>
            <person name="Silverstein K.A.T."/>
            <person name="Koren S."/>
            <person name="Bechman K.B."/>
            <person name="Herman A."/>
            <person name="Abrahante J.E."/>
            <person name="Garbe J."/>
        </authorList>
    </citation>
    <scope>NUCLEOTIDE SEQUENCE</scope>
    <source>
        <strain evidence="1">Duluth1</strain>
        <tissue evidence="1">Whole animal</tissue>
    </source>
</reference>
<accession>A0A9D4S5Y8</accession>
<organism evidence="1 2">
    <name type="scientific">Dreissena polymorpha</name>
    <name type="common">Zebra mussel</name>
    <name type="synonym">Mytilus polymorpha</name>
    <dbReference type="NCBI Taxonomy" id="45954"/>
    <lineage>
        <taxon>Eukaryota</taxon>
        <taxon>Metazoa</taxon>
        <taxon>Spiralia</taxon>
        <taxon>Lophotrochozoa</taxon>
        <taxon>Mollusca</taxon>
        <taxon>Bivalvia</taxon>
        <taxon>Autobranchia</taxon>
        <taxon>Heteroconchia</taxon>
        <taxon>Euheterodonta</taxon>
        <taxon>Imparidentia</taxon>
        <taxon>Neoheterodontei</taxon>
        <taxon>Myida</taxon>
        <taxon>Dreissenoidea</taxon>
        <taxon>Dreissenidae</taxon>
        <taxon>Dreissena</taxon>
    </lineage>
</organism>
<keyword evidence="2" id="KW-1185">Reference proteome</keyword>
<evidence type="ECO:0000313" key="1">
    <source>
        <dbReference type="EMBL" id="KAH3892831.1"/>
    </source>
</evidence>
<reference evidence="1" key="1">
    <citation type="journal article" date="2019" name="bioRxiv">
        <title>The Genome of the Zebra Mussel, Dreissena polymorpha: A Resource for Invasive Species Research.</title>
        <authorList>
            <person name="McCartney M.A."/>
            <person name="Auch B."/>
            <person name="Kono T."/>
            <person name="Mallez S."/>
            <person name="Zhang Y."/>
            <person name="Obille A."/>
            <person name="Becker A."/>
            <person name="Abrahante J.E."/>
            <person name="Garbe J."/>
            <person name="Badalamenti J.P."/>
            <person name="Herman A."/>
            <person name="Mangelson H."/>
            <person name="Liachko I."/>
            <person name="Sullivan S."/>
            <person name="Sone E.D."/>
            <person name="Koren S."/>
            <person name="Silverstein K.A.T."/>
            <person name="Beckman K.B."/>
            <person name="Gohl D.M."/>
        </authorList>
    </citation>
    <scope>NUCLEOTIDE SEQUENCE</scope>
    <source>
        <strain evidence="1">Duluth1</strain>
        <tissue evidence="1">Whole animal</tissue>
    </source>
</reference>
<dbReference type="AlphaFoldDB" id="A0A9D4S5Y8"/>
<sequence length="59" mass="6873">MRGFNIDERLVQVIQELYLNASGAVLFNVQQGDFFRTAVGVRLACWYDFKYVVDQTYFG</sequence>
<dbReference type="EMBL" id="JAIWYP010000001">
    <property type="protein sequence ID" value="KAH3892831.1"/>
    <property type="molecule type" value="Genomic_DNA"/>
</dbReference>
<proteinExistence type="predicted"/>
<evidence type="ECO:0000313" key="2">
    <source>
        <dbReference type="Proteomes" id="UP000828390"/>
    </source>
</evidence>